<comment type="caution">
    <text evidence="5">The sequence shown here is derived from an EMBL/GenBank/DDBJ whole genome shotgun (WGS) entry which is preliminary data.</text>
</comment>
<evidence type="ECO:0000256" key="3">
    <source>
        <dbReference type="ARBA" id="ARBA00022777"/>
    </source>
</evidence>
<dbReference type="InterPro" id="IPR016122">
    <property type="entry name" value="SpoOB_C"/>
</dbReference>
<reference evidence="5 6" key="1">
    <citation type="submission" date="2024-09" db="EMBL/GenBank/DDBJ databases">
        <authorList>
            <person name="Sun Q."/>
            <person name="Mori K."/>
        </authorList>
    </citation>
    <scope>NUCLEOTIDE SEQUENCE [LARGE SCALE GENOMIC DNA]</scope>
    <source>
        <strain evidence="5 6">CGMCC 1.9126</strain>
    </source>
</reference>
<organism evidence="5 6">
    <name type="scientific">Robertmurraya beringensis</name>
    <dbReference type="NCBI Taxonomy" id="641660"/>
    <lineage>
        <taxon>Bacteria</taxon>
        <taxon>Bacillati</taxon>
        <taxon>Bacillota</taxon>
        <taxon>Bacilli</taxon>
        <taxon>Bacillales</taxon>
        <taxon>Bacillaceae</taxon>
        <taxon>Robertmurraya</taxon>
    </lineage>
</organism>
<evidence type="ECO:0000256" key="2">
    <source>
        <dbReference type="ARBA" id="ARBA00022679"/>
    </source>
</evidence>
<accession>A0ABV6KLU2</accession>
<dbReference type="Proteomes" id="UP001589738">
    <property type="component" value="Unassembled WGS sequence"/>
</dbReference>
<dbReference type="Gene3D" id="3.30.565.30">
    <property type="entry name" value="Sporulation initiation phosphotransferase B (SpoOB), C-terminal domain"/>
    <property type="match status" value="1"/>
</dbReference>
<keyword evidence="2" id="KW-0808">Transferase</keyword>
<proteinExistence type="predicted"/>
<dbReference type="Pfam" id="PF14682">
    <property type="entry name" value="SPOB_ab"/>
    <property type="match status" value="1"/>
</dbReference>
<dbReference type="SMART" id="SM01317">
    <property type="entry name" value="SPOB_ab"/>
    <property type="match status" value="1"/>
</dbReference>
<dbReference type="InterPro" id="IPR039506">
    <property type="entry name" value="SPOB_a"/>
</dbReference>
<dbReference type="EMBL" id="JBHLUU010000015">
    <property type="protein sequence ID" value="MFC0474294.1"/>
    <property type="molecule type" value="Genomic_DNA"/>
</dbReference>
<sequence length="181" mass="21252">MNRDWTTVELLSHSRHDWLNKVQLIKGNLSLHKYDRVNEIIQEIVIEAQNEARLSQLHTPQLAALLLTCNWNNFSFQVDYEVLEASTDNQNIINDSLALNWITSFFECLQQTVQEFAENHLSITIERQQKAACFFLDFSGIIKNRTGLVEFFERKETLIEVIVHECSEQEFSLQVFLPYEE</sequence>
<keyword evidence="1" id="KW-0597">Phosphoprotein</keyword>
<evidence type="ECO:0000313" key="5">
    <source>
        <dbReference type="EMBL" id="MFC0474294.1"/>
    </source>
</evidence>
<dbReference type="RefSeq" id="WP_160547637.1">
    <property type="nucleotide sequence ID" value="NZ_JBHLUU010000015.1"/>
</dbReference>
<dbReference type="InterPro" id="IPR016120">
    <property type="entry name" value="Sig_transdc_His_kin_SpoOB"/>
</dbReference>
<keyword evidence="3" id="KW-0418">Kinase</keyword>
<protein>
    <submittedName>
        <fullName evidence="5">Spo0B C-terminal domain-containing protein</fullName>
    </submittedName>
</protein>
<dbReference type="Gene3D" id="1.10.287.130">
    <property type="match status" value="1"/>
</dbReference>
<dbReference type="InterPro" id="IPR037100">
    <property type="entry name" value="Spo0B_C_sf"/>
</dbReference>
<feature type="domain" description="Sporulation initiation phosphotransferase B C-terminal" evidence="4">
    <location>
        <begin position="59"/>
        <end position="173"/>
    </location>
</feature>
<gene>
    <name evidence="5" type="ORF">ACFFHF_03160</name>
</gene>
<dbReference type="Pfam" id="PF14689">
    <property type="entry name" value="SPOB_a"/>
    <property type="match status" value="1"/>
</dbReference>
<evidence type="ECO:0000313" key="6">
    <source>
        <dbReference type="Proteomes" id="UP001589738"/>
    </source>
</evidence>
<dbReference type="SUPFAM" id="SSF55890">
    <property type="entry name" value="Sporulation response regulatory protein Spo0B"/>
    <property type="match status" value="1"/>
</dbReference>
<evidence type="ECO:0000259" key="4">
    <source>
        <dbReference type="SMART" id="SM01317"/>
    </source>
</evidence>
<name>A0ABV6KLU2_9BACI</name>
<evidence type="ECO:0000256" key="1">
    <source>
        <dbReference type="ARBA" id="ARBA00022553"/>
    </source>
</evidence>
<keyword evidence="6" id="KW-1185">Reference proteome</keyword>